<name>A0A345AV31_9CAUD</name>
<dbReference type="Proteomes" id="UP000255697">
    <property type="component" value="Segment"/>
</dbReference>
<evidence type="ECO:0000313" key="4">
    <source>
        <dbReference type="Proteomes" id="UP000255697"/>
    </source>
</evidence>
<evidence type="ECO:0000313" key="3">
    <source>
        <dbReference type="EMBL" id="AXF40764.1"/>
    </source>
</evidence>
<dbReference type="SUPFAM" id="SSF69279">
    <property type="entry name" value="Phage tail proteins"/>
    <property type="match status" value="2"/>
</dbReference>
<dbReference type="InterPro" id="IPR043083">
    <property type="entry name" value="Gp27_dom3"/>
</dbReference>
<evidence type="ECO:0000259" key="2">
    <source>
        <dbReference type="Pfam" id="PF09097"/>
    </source>
</evidence>
<feature type="domain" description="Bacteriophage T4 Gp27 baseplate hub N-terminal" evidence="2">
    <location>
        <begin position="4"/>
        <end position="198"/>
    </location>
</feature>
<dbReference type="Pfam" id="PF09097">
    <property type="entry name" value="Phage-tail_1"/>
    <property type="match status" value="1"/>
</dbReference>
<dbReference type="InterPro" id="IPR015180">
    <property type="entry name" value="Phage_T4_Gp27_C"/>
</dbReference>
<organism evidence="3 4">
    <name type="scientific">Acinetobacter phage vB_ApiM_fHyAci03</name>
    <dbReference type="NCBI Taxonomy" id="2269366"/>
    <lineage>
        <taxon>Viruses</taxon>
        <taxon>Duplodnaviria</taxon>
        <taxon>Heunggongvirae</taxon>
        <taxon>Uroviricota</taxon>
        <taxon>Caudoviricetes</taxon>
        <taxon>Pantevenvirales</taxon>
        <taxon>Straboviridae</taxon>
        <taxon>Twarogvirinae</taxon>
        <taxon>Lazarusvirus</taxon>
        <taxon>Lazarusvirus fhyacithree</taxon>
    </lineage>
</organism>
<dbReference type="InterPro" id="IPR043085">
    <property type="entry name" value="Gp27_dom2"/>
</dbReference>
<reference evidence="4" key="1">
    <citation type="submission" date="2018-06" db="EMBL/GenBank/DDBJ databases">
        <title>Whole genome analysis of phage vB_ApiM_fHyAci03 infecting Acinetobacter pittii.</title>
        <authorList>
            <person name="Kiljunen S."/>
            <person name="Wicklund A."/>
            <person name="Skurnik M."/>
        </authorList>
    </citation>
    <scope>NUCLEOTIDE SEQUENCE [LARGE SCALE GENOMIC DNA]</scope>
</reference>
<evidence type="ECO:0000259" key="1">
    <source>
        <dbReference type="Pfam" id="PF09096"/>
    </source>
</evidence>
<accession>A0A345AV31</accession>
<dbReference type="GO" id="GO:0098025">
    <property type="term" value="C:virus tail, baseplate"/>
    <property type="evidence" value="ECO:0007669"/>
    <property type="project" value="InterPro"/>
</dbReference>
<dbReference type="InterPro" id="IPR015181">
    <property type="entry name" value="Phage_T4_Gp27_N"/>
</dbReference>
<proteinExistence type="predicted"/>
<protein>
    <submittedName>
        <fullName evidence="3">Baseplate hub subunit</fullName>
    </submittedName>
</protein>
<keyword evidence="4" id="KW-1185">Reference proteome</keyword>
<dbReference type="InterPro" id="IPR043504">
    <property type="entry name" value="Peptidase_S1_PA_chymotrypsin"/>
</dbReference>
<feature type="domain" description="Bacteriophage T4 Gp27 baseplate hub C-terminal" evidence="1">
    <location>
        <begin position="201"/>
        <end position="373"/>
    </location>
</feature>
<dbReference type="Gene3D" id="2.40.30.150">
    <property type="entry name" value="Bacteriophage T4, Gp27, baseplate hub, domain 3"/>
    <property type="match status" value="1"/>
</dbReference>
<dbReference type="Gene3D" id="3.55.50.20">
    <property type="match status" value="1"/>
</dbReference>
<gene>
    <name evidence="3" type="ORF">Ac3_203</name>
</gene>
<dbReference type="Gene3D" id="2.40.10.10">
    <property type="entry name" value="Trypsin-like serine proteases"/>
    <property type="match status" value="1"/>
</dbReference>
<dbReference type="Gene3D" id="3.90.1720.10">
    <property type="entry name" value="endopeptidase domain like (from Nostoc punctiforme)"/>
    <property type="match status" value="1"/>
</dbReference>
<sequence length="527" mass="59543">MTQQRPGYPNVSIKLYEDYDAWKENRFIELAATFTTLTLRDSLYGTNEGILQFYDSKNLHAKLNGEQIIQISLSNANSKDVITRIYGCNDTSVSVDEKGDNILAFNLRPLHTVENVKFSRAFFANATESIETMIKSIYNNKAQLAPKVKGLNVYVPRVAWVNTIEDYFEYVREVGLSVESETHAFVWEDFTGINISDYKFMIDQKPRVMVVGDPAQIGSYISNMKEQLAYDFTWLAKTNRNVRNPLENVTVYSHSFNDKEIQRISIGEGTNSVVVSRSGGYSEMTYRNGYEEAFRLLTMAQYDGYATCKVIGDFTLTPLQKVIFGDKKGQFKTEFYIDEVIHVITNNSSETHLYLFTNGKDLVPVNIEKIKNEIETITPPSDTVQPEASADRKGAQWDLDKLSEVVLKNAQGRKSTGECALYVRKALQAAQLQSFFAGGLGNANEMPSRLTQMGWIAVGQNVKNVKKGDIAVFQRTNTRLGQKYGHICIFTGSQWVSDFIQSSVQPNRNDNLTYTVYRARYGYSAGA</sequence>
<dbReference type="Gene3D" id="3.30.1920.40">
    <property type="match status" value="1"/>
</dbReference>
<dbReference type="InterPro" id="IPR043084">
    <property type="entry name" value="Gp27_dom4"/>
</dbReference>
<dbReference type="Pfam" id="PF09096">
    <property type="entry name" value="Phage-tail_2"/>
    <property type="match status" value="1"/>
</dbReference>
<dbReference type="EMBL" id="MH460829">
    <property type="protein sequence ID" value="AXF40764.1"/>
    <property type="molecule type" value="Genomic_DNA"/>
</dbReference>